<name>A0A061R2W1_9CHLO</name>
<gene>
    <name evidence="3" type="ORF">TSPGSL018_17320</name>
</gene>
<proteinExistence type="predicted"/>
<dbReference type="EMBL" id="GBEZ01021915">
    <property type="protein sequence ID" value="JAC64876.1"/>
    <property type="molecule type" value="Transcribed_RNA"/>
</dbReference>
<evidence type="ECO:0000256" key="2">
    <source>
        <dbReference type="SAM" id="Phobius"/>
    </source>
</evidence>
<dbReference type="AlphaFoldDB" id="A0A061R2W1"/>
<evidence type="ECO:0000256" key="1">
    <source>
        <dbReference type="SAM" id="MobiDB-lite"/>
    </source>
</evidence>
<organism evidence="3">
    <name type="scientific">Tetraselmis sp. GSL018</name>
    <dbReference type="NCBI Taxonomy" id="582737"/>
    <lineage>
        <taxon>Eukaryota</taxon>
        <taxon>Viridiplantae</taxon>
        <taxon>Chlorophyta</taxon>
        <taxon>core chlorophytes</taxon>
        <taxon>Chlorodendrophyceae</taxon>
        <taxon>Chlorodendrales</taxon>
        <taxon>Chlorodendraceae</taxon>
        <taxon>Tetraselmis</taxon>
    </lineage>
</organism>
<accession>A0A061R2W1</accession>
<keyword evidence="2" id="KW-1133">Transmembrane helix</keyword>
<keyword evidence="2" id="KW-0812">Transmembrane</keyword>
<evidence type="ECO:0000313" key="3">
    <source>
        <dbReference type="EMBL" id="JAC64876.1"/>
    </source>
</evidence>
<feature type="region of interest" description="Disordered" evidence="1">
    <location>
        <begin position="27"/>
        <end position="47"/>
    </location>
</feature>
<reference evidence="3" key="1">
    <citation type="submission" date="2014-05" db="EMBL/GenBank/DDBJ databases">
        <title>The transcriptome of the halophilic microalga Tetraselmis sp. GSL018 isolated from the Great Salt Lake, Utah.</title>
        <authorList>
            <person name="Jinkerson R.E."/>
            <person name="D'Adamo S."/>
            <person name="Posewitz M.C."/>
        </authorList>
    </citation>
    <scope>NUCLEOTIDE SEQUENCE</scope>
    <source>
        <strain evidence="3">GSL018</strain>
    </source>
</reference>
<sequence>MAKTGEERLRELRLAVEAQNAELKQEIDSKATESRLSSGGYAAVDKDEEAREERKALRRKKRLEEATRENGTWSYGWIAAIIFGCAAVAVLVCLVLFGGTPAKARLAKMMAMKEEQEWENQVEETYGGLSCPRPDNFPIECKGRKWLSNRDRCTSLFIYRGWDIDFLQTCNLISGEA</sequence>
<keyword evidence="2" id="KW-0472">Membrane</keyword>
<feature type="transmembrane region" description="Helical" evidence="2">
    <location>
        <begin position="75"/>
        <end position="99"/>
    </location>
</feature>
<protein>
    <submittedName>
        <fullName evidence="3">Uncharacterized protein</fullName>
    </submittedName>
</protein>